<evidence type="ECO:0000313" key="2">
    <source>
        <dbReference type="EMBL" id="PWG00553.1"/>
    </source>
</evidence>
<feature type="transmembrane region" description="Helical" evidence="1">
    <location>
        <begin position="92"/>
        <end position="121"/>
    </location>
</feature>
<keyword evidence="1" id="KW-0812">Transmembrane</keyword>
<evidence type="ECO:0000313" key="3">
    <source>
        <dbReference type="Proteomes" id="UP000245080"/>
    </source>
</evidence>
<evidence type="ECO:0008006" key="4">
    <source>
        <dbReference type="Google" id="ProtNLM"/>
    </source>
</evidence>
<accession>A0A2V1N0L1</accession>
<dbReference type="OrthoDB" id="2242293at2"/>
<dbReference type="EMBL" id="QCXQ01000002">
    <property type="protein sequence ID" value="PWG00553.1"/>
    <property type="molecule type" value="Genomic_DNA"/>
</dbReference>
<keyword evidence="3" id="KW-1185">Reference proteome</keyword>
<evidence type="ECO:0000256" key="1">
    <source>
        <dbReference type="SAM" id="Phobius"/>
    </source>
</evidence>
<dbReference type="Pfam" id="PF22564">
    <property type="entry name" value="HAAS"/>
    <property type="match status" value="1"/>
</dbReference>
<feature type="transmembrane region" description="Helical" evidence="1">
    <location>
        <begin position="128"/>
        <end position="154"/>
    </location>
</feature>
<sequence>MDTYLAELKRALAPLNPDEQSEVLAYYSEYLQDAQLKTYDECVKELGSSRSLARKILADYSIRTSDEEWETETGSGSGAKRVRHQVSSVWRMIVLIGLAILSSPVTIPVIILAITTLIALAGVAGAMVLTLAVLVVAALLVAVVMIVAGAGVILTTPFTGLFYIGAGLIIIGGFMMGLPVLEWAVMLIIRGVSKVVKRLYRKIRRPEKEGTHHEKNV</sequence>
<dbReference type="Proteomes" id="UP000245080">
    <property type="component" value="Unassembled WGS sequence"/>
</dbReference>
<organism evidence="2 3">
    <name type="scientific">Levilactobacillus bambusae</name>
    <dbReference type="NCBI Taxonomy" id="2024736"/>
    <lineage>
        <taxon>Bacteria</taxon>
        <taxon>Bacillati</taxon>
        <taxon>Bacillota</taxon>
        <taxon>Bacilli</taxon>
        <taxon>Lactobacillales</taxon>
        <taxon>Lactobacillaceae</taxon>
        <taxon>Levilactobacillus</taxon>
    </lineage>
</organism>
<dbReference type="AlphaFoldDB" id="A0A2V1N0L1"/>
<proteinExistence type="predicted"/>
<dbReference type="RefSeq" id="WP_109250498.1">
    <property type="nucleotide sequence ID" value="NZ_QCXQ01000002.1"/>
</dbReference>
<name>A0A2V1N0L1_9LACO</name>
<keyword evidence="1" id="KW-0472">Membrane</keyword>
<comment type="caution">
    <text evidence="2">The sequence shown here is derived from an EMBL/GenBank/DDBJ whole genome shotgun (WGS) entry which is preliminary data.</text>
</comment>
<reference evidence="2 3" key="1">
    <citation type="journal article" date="2018" name="Int. J. Syst. Evol. Microbiol.">
        <title>Lactobacillus bambusae sp. nov., isolated from a traditional fermented Ma-bamboo shoots of Taiwan.</title>
        <authorList>
            <person name="Wang L.-T."/>
        </authorList>
    </citation>
    <scope>NUCLEOTIDE SEQUENCE [LARGE SCALE GENOMIC DNA]</scope>
    <source>
        <strain evidence="2 3">BS-W1</strain>
    </source>
</reference>
<gene>
    <name evidence="2" type="ORF">DCM90_06425</name>
</gene>
<feature type="transmembrane region" description="Helical" evidence="1">
    <location>
        <begin position="160"/>
        <end position="189"/>
    </location>
</feature>
<protein>
    <recommendedName>
        <fullName evidence="4">DUF1700 domain-containing protein</fullName>
    </recommendedName>
</protein>
<keyword evidence="1" id="KW-1133">Transmembrane helix</keyword>